<reference evidence="2" key="1">
    <citation type="submission" date="2023-03" db="EMBL/GenBank/DDBJ databases">
        <title>Massive genome expansion in bonnet fungi (Mycena s.s.) driven by repeated elements and novel gene families across ecological guilds.</title>
        <authorList>
            <consortium name="Lawrence Berkeley National Laboratory"/>
            <person name="Harder C.B."/>
            <person name="Miyauchi S."/>
            <person name="Viragh M."/>
            <person name="Kuo A."/>
            <person name="Thoen E."/>
            <person name="Andreopoulos B."/>
            <person name="Lu D."/>
            <person name="Skrede I."/>
            <person name="Drula E."/>
            <person name="Henrissat B."/>
            <person name="Morin E."/>
            <person name="Kohler A."/>
            <person name="Barry K."/>
            <person name="LaButti K."/>
            <person name="Morin E."/>
            <person name="Salamov A."/>
            <person name="Lipzen A."/>
            <person name="Mereny Z."/>
            <person name="Hegedus B."/>
            <person name="Baldrian P."/>
            <person name="Stursova M."/>
            <person name="Weitz H."/>
            <person name="Taylor A."/>
            <person name="Grigoriev I.V."/>
            <person name="Nagy L.G."/>
            <person name="Martin F."/>
            <person name="Kauserud H."/>
        </authorList>
    </citation>
    <scope>NUCLEOTIDE SEQUENCE</scope>
    <source>
        <strain evidence="2">9144</strain>
    </source>
</reference>
<evidence type="ECO:0000256" key="1">
    <source>
        <dbReference type="SAM" id="MobiDB-lite"/>
    </source>
</evidence>
<protein>
    <submittedName>
        <fullName evidence="2">Uncharacterized protein</fullName>
    </submittedName>
</protein>
<gene>
    <name evidence="2" type="ORF">GGX14DRAFT_404390</name>
</gene>
<proteinExistence type="predicted"/>
<evidence type="ECO:0000313" key="2">
    <source>
        <dbReference type="EMBL" id="KAJ7194831.1"/>
    </source>
</evidence>
<evidence type="ECO:0000313" key="3">
    <source>
        <dbReference type="Proteomes" id="UP001219525"/>
    </source>
</evidence>
<feature type="region of interest" description="Disordered" evidence="1">
    <location>
        <begin position="14"/>
        <end position="42"/>
    </location>
</feature>
<organism evidence="2 3">
    <name type="scientific">Mycena pura</name>
    <dbReference type="NCBI Taxonomy" id="153505"/>
    <lineage>
        <taxon>Eukaryota</taxon>
        <taxon>Fungi</taxon>
        <taxon>Dikarya</taxon>
        <taxon>Basidiomycota</taxon>
        <taxon>Agaricomycotina</taxon>
        <taxon>Agaricomycetes</taxon>
        <taxon>Agaricomycetidae</taxon>
        <taxon>Agaricales</taxon>
        <taxon>Marasmiineae</taxon>
        <taxon>Mycenaceae</taxon>
        <taxon>Mycena</taxon>
    </lineage>
</organism>
<accession>A0AAD6UTY9</accession>
<comment type="caution">
    <text evidence="2">The sequence shown here is derived from an EMBL/GenBank/DDBJ whole genome shotgun (WGS) entry which is preliminary data.</text>
</comment>
<dbReference type="AlphaFoldDB" id="A0AAD6UTY9"/>
<dbReference type="EMBL" id="JARJCW010000095">
    <property type="protein sequence ID" value="KAJ7194831.1"/>
    <property type="molecule type" value="Genomic_DNA"/>
</dbReference>
<sequence>MLPKSQLQRLLFATVAKRRTPNASGERSPGSPPHIEDMSPDSAPTLRHKVFCDWAEEIRVASREHPAPPVSRELSASHLLSNLAQPEGEAARSVRSMATVRKDVLSVVNLKQIGLKSSDSVRFFPLHIPSAKFDLHIGHGKTLSLRQSFDDGPDCDSSCTPIADLNTRDVSTASTSEFRGSRARSRKFMTDHSRAGSTSAVASSGGAVVAAEAPYKSVAISWFAFEVLSAALFKVTLRSTATLAADTAFLHFNF</sequence>
<keyword evidence="3" id="KW-1185">Reference proteome</keyword>
<name>A0AAD6UTY9_9AGAR</name>
<dbReference type="Proteomes" id="UP001219525">
    <property type="component" value="Unassembled WGS sequence"/>
</dbReference>